<comment type="caution">
    <text evidence="2">The sequence shown here is derived from an EMBL/GenBank/DDBJ whole genome shotgun (WGS) entry which is preliminary data.</text>
</comment>
<evidence type="ECO:0000313" key="2">
    <source>
        <dbReference type="EMBL" id="KAH0807752.1"/>
    </source>
</evidence>
<reference evidence="2" key="2">
    <citation type="submission" date="2021-08" db="EMBL/GenBank/DDBJ databases">
        <authorList>
            <person name="Eriksson T."/>
        </authorList>
    </citation>
    <scope>NUCLEOTIDE SEQUENCE</scope>
    <source>
        <strain evidence="2">Stoneville</strain>
        <tissue evidence="2">Whole head</tissue>
    </source>
</reference>
<dbReference type="EMBL" id="JABDTM020029754">
    <property type="protein sequence ID" value="KAH0807752.1"/>
    <property type="molecule type" value="Genomic_DNA"/>
</dbReference>
<protein>
    <submittedName>
        <fullName evidence="2">Uncharacterized protein</fullName>
    </submittedName>
</protein>
<reference evidence="2" key="1">
    <citation type="journal article" date="2020" name="J Insects Food Feed">
        <title>The yellow mealworm (Tenebrio molitor) genome: a resource for the emerging insects as food and feed industry.</title>
        <authorList>
            <person name="Eriksson T."/>
            <person name="Andere A."/>
            <person name="Kelstrup H."/>
            <person name="Emery V."/>
            <person name="Picard C."/>
        </authorList>
    </citation>
    <scope>NUCLEOTIDE SEQUENCE</scope>
    <source>
        <strain evidence="2">Stoneville</strain>
        <tissue evidence="2">Whole head</tissue>
    </source>
</reference>
<keyword evidence="3" id="KW-1185">Reference proteome</keyword>
<proteinExistence type="predicted"/>
<evidence type="ECO:0000313" key="3">
    <source>
        <dbReference type="Proteomes" id="UP000719412"/>
    </source>
</evidence>
<organism evidence="2 3">
    <name type="scientific">Tenebrio molitor</name>
    <name type="common">Yellow mealworm beetle</name>
    <dbReference type="NCBI Taxonomy" id="7067"/>
    <lineage>
        <taxon>Eukaryota</taxon>
        <taxon>Metazoa</taxon>
        <taxon>Ecdysozoa</taxon>
        <taxon>Arthropoda</taxon>
        <taxon>Hexapoda</taxon>
        <taxon>Insecta</taxon>
        <taxon>Pterygota</taxon>
        <taxon>Neoptera</taxon>
        <taxon>Endopterygota</taxon>
        <taxon>Coleoptera</taxon>
        <taxon>Polyphaga</taxon>
        <taxon>Cucujiformia</taxon>
        <taxon>Tenebrionidae</taxon>
        <taxon>Tenebrio</taxon>
    </lineage>
</organism>
<dbReference type="AlphaFoldDB" id="A0A8J6H5Q2"/>
<sequence length="204" mass="22691">MEELEAMAGLLDVFDEFPECGTDYNSETIGVRHYLGGTRITDQPPAAIIFIFLNGTKHETPIPYAAFITQTIIANIRLGLNGKVHKSIEITASYALMRYRQMTQAEQRPDVVEDLVMIRGGSQAATGTSRDLLLRWRAPSEVVEVLSHDRDEIADLPGTPRLQLRDSGVAAAESRRPWIHYGERTVLVEYWTGPGRVVRPSLGG</sequence>
<gene>
    <name evidence="2" type="ORF">GEV33_015039</name>
    <name evidence="1" type="ORF">GEV33_015040</name>
</gene>
<accession>A0A8J6H5Q2</accession>
<dbReference type="Proteomes" id="UP000719412">
    <property type="component" value="Unassembled WGS sequence"/>
</dbReference>
<evidence type="ECO:0000313" key="1">
    <source>
        <dbReference type="EMBL" id="KAH0807751.1"/>
    </source>
</evidence>
<dbReference type="EMBL" id="JABDTM020029755">
    <property type="protein sequence ID" value="KAH0807751.1"/>
    <property type="molecule type" value="Genomic_DNA"/>
</dbReference>
<name>A0A8J6H5Q2_TENMO</name>